<feature type="region of interest" description="Disordered" evidence="1">
    <location>
        <begin position="352"/>
        <end position="386"/>
    </location>
</feature>
<protein>
    <submittedName>
        <fullName evidence="2">Uncharacterized protein</fullName>
    </submittedName>
</protein>
<proteinExistence type="predicted"/>
<evidence type="ECO:0000313" key="2">
    <source>
        <dbReference type="EMBL" id="SER36512.1"/>
    </source>
</evidence>
<feature type="compositionally biased region" description="Basic residues" evidence="1">
    <location>
        <begin position="372"/>
        <end position="386"/>
    </location>
</feature>
<dbReference type="AlphaFoldDB" id="A0A1H9NKU1"/>
<dbReference type="STRING" id="137733.SAMN05421767_1416"/>
<evidence type="ECO:0000313" key="3">
    <source>
        <dbReference type="Proteomes" id="UP000198556"/>
    </source>
</evidence>
<gene>
    <name evidence="2" type="ORF">SAMN05421767_1416</name>
</gene>
<evidence type="ECO:0000256" key="1">
    <source>
        <dbReference type="SAM" id="MobiDB-lite"/>
    </source>
</evidence>
<dbReference type="Proteomes" id="UP000198556">
    <property type="component" value="Unassembled WGS sequence"/>
</dbReference>
<reference evidence="2 3" key="1">
    <citation type="submission" date="2016-10" db="EMBL/GenBank/DDBJ databases">
        <authorList>
            <person name="de Groot N.N."/>
        </authorList>
    </citation>
    <scope>NUCLEOTIDE SEQUENCE [LARGE SCALE GENOMIC DNA]</scope>
    <source>
        <strain evidence="2 3">DSM 15827</strain>
    </source>
</reference>
<dbReference type="RefSeq" id="WP_089747604.1">
    <property type="nucleotide sequence ID" value="NZ_FOGF01000041.1"/>
</dbReference>
<keyword evidence="3" id="KW-1185">Reference proteome</keyword>
<sequence>MEFNEFLKVLQKTQNLYPALVESGAKSQDAVALYTAEQELIAIVAVDFLEGGELVALFFNNVEDFAAYKYNRQKAADKISCVGIEFSDGEDNDIAKELELIAENSAPVIERYIMNQGAADIAESEEEEMASYLAYFNDNKSVAAITKAFEKSIGFKDTGKEKIASVKWSDKTNRFITSKATDVKEPTPAEGDILCEFPTTNYEELSPELEAALKPELEAILKAELEAEQVEEDISVWSRDPHPERQAHRPPTPTEMDLVNKYITEKIVRTMMASEEVGAIETRILAASTESEKEQHLYELRDEFARQLRLEVPAEVTDDIIYGVCQQISGEIYIELLEMKLNAEIEQTMGQKNIKVKPTSTVKPHRAQQPSMKKKKKKGKKGKKKK</sequence>
<dbReference type="EMBL" id="FOGF01000041">
    <property type="protein sequence ID" value="SER36512.1"/>
    <property type="molecule type" value="Genomic_DNA"/>
</dbReference>
<name>A0A1H9NKU1_9LACT</name>
<accession>A0A1H9NKU1</accession>
<organism evidence="2 3">
    <name type="scientific">Granulicatella balaenopterae</name>
    <dbReference type="NCBI Taxonomy" id="137733"/>
    <lineage>
        <taxon>Bacteria</taxon>
        <taxon>Bacillati</taxon>
        <taxon>Bacillota</taxon>
        <taxon>Bacilli</taxon>
        <taxon>Lactobacillales</taxon>
        <taxon>Carnobacteriaceae</taxon>
        <taxon>Granulicatella</taxon>
    </lineage>
</organism>